<dbReference type="EC" id="3.1.4.52" evidence="5"/>
<dbReference type="Pfam" id="PF13487">
    <property type="entry name" value="HD_5"/>
    <property type="match status" value="1"/>
</dbReference>
<feature type="coiled-coil region" evidence="2">
    <location>
        <begin position="136"/>
        <end position="170"/>
    </location>
</feature>
<feature type="domain" description="HD-GYP" evidence="4">
    <location>
        <begin position="189"/>
        <end position="385"/>
    </location>
</feature>
<dbReference type="SUPFAM" id="SSF109604">
    <property type="entry name" value="HD-domain/PDEase-like"/>
    <property type="match status" value="1"/>
</dbReference>
<dbReference type="PANTHER" id="PTHR45228:SF8">
    <property type="entry name" value="TWO-COMPONENT RESPONSE REGULATOR-RELATED"/>
    <property type="match status" value="1"/>
</dbReference>
<dbReference type="Proteomes" id="UP000255108">
    <property type="component" value="Unassembled WGS sequence"/>
</dbReference>
<evidence type="ECO:0000259" key="4">
    <source>
        <dbReference type="PROSITE" id="PS51832"/>
    </source>
</evidence>
<dbReference type="Proteomes" id="UP000295794">
    <property type="component" value="Unassembled WGS sequence"/>
</dbReference>
<sequence>MPEADLIDYTAPALCEEFTVLCVDDEANILASLRRLLRRSGYQILTAESGAAALVILGQEKIDLIISDMRMPEMNGAEFLSIALNYWPDIPRILLTGYADIHSTIDAINKARISRYISKPWDDQEMLSIVEEALTVKRLERDKIQLNSLIGQQNQKLQELNQSLEAQVKARTYELESAMSELHAMHEKLKKGFVTSVRVFANLIEMRANNLSGHARVIADLSRKVARQLSLTETEVQDTFIAALLHSIGKIGLPDTLLAKPLVEMTLQERNIYANYPSKGHAALMALEQLQGASAIIRSQHERFDGLGYPDKLAAAEIPIGARILGLCCDYESLQAGFLTGKAMLQSEAIKNIESSSGKRYDPKVVEAFLAVIARPEYSHEQLIRSKELKPQMVLARDLLASGVMLLAKDHVLDERLIKQICAFEKSDHSALEIYIQVK</sequence>
<name>A0A377SSH2_9NEIS</name>
<dbReference type="Gene3D" id="3.40.50.2300">
    <property type="match status" value="1"/>
</dbReference>
<reference evidence="6 8" key="2">
    <citation type="submission" date="2019-03" db="EMBL/GenBank/DDBJ databases">
        <title>Genomic Encyclopedia of Type Strains, Phase IV (KMG-IV): sequencing the most valuable type-strain genomes for metagenomic binning, comparative biology and taxonomic classification.</title>
        <authorList>
            <person name="Goeker M."/>
        </authorList>
    </citation>
    <scope>NUCLEOTIDE SEQUENCE [LARGE SCALE GENOMIC DNA]</scope>
    <source>
        <strain evidence="6 8">DSM 3764</strain>
    </source>
</reference>
<dbReference type="InterPro" id="IPR001789">
    <property type="entry name" value="Sig_transdc_resp-reg_receiver"/>
</dbReference>
<gene>
    <name evidence="5" type="primary">rpfG_12</name>
    <name evidence="6" type="ORF">EV682_10780</name>
    <name evidence="5" type="ORF">NCTC11159_03528</name>
</gene>
<evidence type="ECO:0000313" key="5">
    <source>
        <dbReference type="EMBL" id="STR44982.1"/>
    </source>
</evidence>
<keyword evidence="1" id="KW-0597">Phosphoprotein</keyword>
<protein>
    <submittedName>
        <fullName evidence="5">Cyclic di-GMP phosphodiesterase response regulator RpfG</fullName>
        <ecNumber evidence="5">3.1.4.52</ecNumber>
    </submittedName>
    <submittedName>
        <fullName evidence="6">Response regulator RpfG family c-di-GMP phosphodiesterase</fullName>
    </submittedName>
</protein>
<dbReference type="EMBL" id="SMBT01000007">
    <property type="protein sequence ID" value="TCU85570.1"/>
    <property type="molecule type" value="Genomic_DNA"/>
</dbReference>
<dbReference type="InterPro" id="IPR003607">
    <property type="entry name" value="HD/PDEase_dom"/>
</dbReference>
<dbReference type="GO" id="GO:0000160">
    <property type="term" value="P:phosphorelay signal transduction system"/>
    <property type="evidence" value="ECO:0007669"/>
    <property type="project" value="InterPro"/>
</dbReference>
<dbReference type="SMART" id="SM00448">
    <property type="entry name" value="REC"/>
    <property type="match status" value="1"/>
</dbReference>
<feature type="modified residue" description="4-aspartylphosphate" evidence="1">
    <location>
        <position position="68"/>
    </location>
</feature>
<evidence type="ECO:0000313" key="7">
    <source>
        <dbReference type="Proteomes" id="UP000255108"/>
    </source>
</evidence>
<dbReference type="Gene3D" id="1.10.3210.10">
    <property type="entry name" value="Hypothetical protein af1432"/>
    <property type="match status" value="1"/>
</dbReference>
<dbReference type="Pfam" id="PF00072">
    <property type="entry name" value="Response_reg"/>
    <property type="match status" value="1"/>
</dbReference>
<dbReference type="PANTHER" id="PTHR45228">
    <property type="entry name" value="CYCLIC DI-GMP PHOSPHODIESTERASE TM_0186-RELATED"/>
    <property type="match status" value="1"/>
</dbReference>
<dbReference type="SUPFAM" id="SSF52172">
    <property type="entry name" value="CheY-like"/>
    <property type="match status" value="1"/>
</dbReference>
<feature type="domain" description="Response regulatory" evidence="3">
    <location>
        <begin position="19"/>
        <end position="134"/>
    </location>
</feature>
<evidence type="ECO:0000313" key="6">
    <source>
        <dbReference type="EMBL" id="TCU85570.1"/>
    </source>
</evidence>
<evidence type="ECO:0000259" key="3">
    <source>
        <dbReference type="PROSITE" id="PS50110"/>
    </source>
</evidence>
<keyword evidence="8" id="KW-1185">Reference proteome</keyword>
<keyword evidence="2" id="KW-0175">Coiled coil</keyword>
<dbReference type="InterPro" id="IPR052020">
    <property type="entry name" value="Cyclic_di-GMP/3'3'-cGAMP_PDE"/>
</dbReference>
<dbReference type="CDD" id="cd17569">
    <property type="entry name" value="REC_HupR-like"/>
    <property type="match status" value="1"/>
</dbReference>
<evidence type="ECO:0000313" key="8">
    <source>
        <dbReference type="Proteomes" id="UP000295794"/>
    </source>
</evidence>
<dbReference type="AlphaFoldDB" id="A0A377SSH2"/>
<dbReference type="InterPro" id="IPR011006">
    <property type="entry name" value="CheY-like_superfamily"/>
</dbReference>
<evidence type="ECO:0000256" key="2">
    <source>
        <dbReference type="SAM" id="Coils"/>
    </source>
</evidence>
<keyword evidence="5" id="KW-0378">Hydrolase</keyword>
<dbReference type="RefSeq" id="WP_207916626.1">
    <property type="nucleotide sequence ID" value="NZ_CAWOLO010000007.1"/>
</dbReference>
<dbReference type="PROSITE" id="PS51832">
    <property type="entry name" value="HD_GYP"/>
    <property type="match status" value="1"/>
</dbReference>
<reference evidence="5 7" key="1">
    <citation type="submission" date="2018-06" db="EMBL/GenBank/DDBJ databases">
        <authorList>
            <consortium name="Pathogen Informatics"/>
            <person name="Doyle S."/>
        </authorList>
    </citation>
    <scope>NUCLEOTIDE SEQUENCE [LARGE SCALE GENOMIC DNA]</scope>
    <source>
        <strain evidence="5 7">NCTC11159</strain>
    </source>
</reference>
<accession>A0A377SSH2</accession>
<dbReference type="EMBL" id="UGHR01000003">
    <property type="protein sequence ID" value="STR44982.1"/>
    <property type="molecule type" value="Genomic_DNA"/>
</dbReference>
<dbReference type="InterPro" id="IPR037522">
    <property type="entry name" value="HD_GYP_dom"/>
</dbReference>
<organism evidence="5 7">
    <name type="scientific">Iodobacter fluviatilis</name>
    <dbReference type="NCBI Taxonomy" id="537"/>
    <lineage>
        <taxon>Bacteria</taxon>
        <taxon>Pseudomonadati</taxon>
        <taxon>Pseudomonadota</taxon>
        <taxon>Betaproteobacteria</taxon>
        <taxon>Neisseriales</taxon>
        <taxon>Chitinibacteraceae</taxon>
        <taxon>Iodobacter</taxon>
    </lineage>
</organism>
<proteinExistence type="predicted"/>
<dbReference type="PROSITE" id="PS50110">
    <property type="entry name" value="RESPONSE_REGULATORY"/>
    <property type="match status" value="1"/>
</dbReference>
<dbReference type="CDD" id="cd00077">
    <property type="entry name" value="HDc"/>
    <property type="match status" value="1"/>
</dbReference>
<evidence type="ECO:0000256" key="1">
    <source>
        <dbReference type="PROSITE-ProRule" id="PRU00169"/>
    </source>
</evidence>
<dbReference type="GO" id="GO:0071111">
    <property type="term" value="F:cyclic-guanylate-specific phosphodiesterase activity"/>
    <property type="evidence" value="ECO:0007669"/>
    <property type="project" value="UniProtKB-EC"/>
</dbReference>